<organism evidence="1 2">
    <name type="scientific">Effusibacillus consociatus</name>
    <dbReference type="NCBI Taxonomy" id="1117041"/>
    <lineage>
        <taxon>Bacteria</taxon>
        <taxon>Bacillati</taxon>
        <taxon>Bacillota</taxon>
        <taxon>Bacilli</taxon>
        <taxon>Bacillales</taxon>
        <taxon>Alicyclobacillaceae</taxon>
        <taxon>Effusibacillus</taxon>
    </lineage>
</organism>
<name>A0ABV9Q7E0_9BACL</name>
<comment type="caution">
    <text evidence="1">The sequence shown here is derived from an EMBL/GenBank/DDBJ whole genome shotgun (WGS) entry which is preliminary data.</text>
</comment>
<accession>A0ABV9Q7E0</accession>
<reference evidence="2" key="1">
    <citation type="journal article" date="2019" name="Int. J. Syst. Evol. Microbiol.">
        <title>The Global Catalogue of Microorganisms (GCM) 10K type strain sequencing project: providing services to taxonomists for standard genome sequencing and annotation.</title>
        <authorList>
            <consortium name="The Broad Institute Genomics Platform"/>
            <consortium name="The Broad Institute Genome Sequencing Center for Infectious Disease"/>
            <person name="Wu L."/>
            <person name="Ma J."/>
        </authorList>
    </citation>
    <scope>NUCLEOTIDE SEQUENCE [LARGE SCALE GENOMIC DNA]</scope>
    <source>
        <strain evidence="2">WYCCWR 12678</strain>
    </source>
</reference>
<dbReference type="EMBL" id="JBHSHC010000142">
    <property type="protein sequence ID" value="MFC4769769.1"/>
    <property type="molecule type" value="Genomic_DNA"/>
</dbReference>
<evidence type="ECO:0000313" key="1">
    <source>
        <dbReference type="EMBL" id="MFC4769769.1"/>
    </source>
</evidence>
<keyword evidence="2" id="KW-1185">Reference proteome</keyword>
<proteinExistence type="predicted"/>
<gene>
    <name evidence="1" type="ORF">ACFO8Q_20870</name>
</gene>
<sequence>MQVNIARAREMGITEEELAEAIHLAASVGSGSILAMAARNSKPSEPVAIEGESARKPLSKYLWKRR</sequence>
<dbReference type="SUPFAM" id="SSF69118">
    <property type="entry name" value="AhpD-like"/>
    <property type="match status" value="1"/>
</dbReference>
<dbReference type="Gene3D" id="1.20.1290.10">
    <property type="entry name" value="AhpD-like"/>
    <property type="match status" value="1"/>
</dbReference>
<evidence type="ECO:0000313" key="2">
    <source>
        <dbReference type="Proteomes" id="UP001596002"/>
    </source>
</evidence>
<dbReference type="Proteomes" id="UP001596002">
    <property type="component" value="Unassembled WGS sequence"/>
</dbReference>
<dbReference type="RefSeq" id="WP_380028653.1">
    <property type="nucleotide sequence ID" value="NZ_JBHSHC010000142.1"/>
</dbReference>
<protein>
    <recommendedName>
        <fullName evidence="3">Carboxymuconolactone decarboxylase-like domain-containing protein</fullName>
    </recommendedName>
</protein>
<dbReference type="InterPro" id="IPR029032">
    <property type="entry name" value="AhpD-like"/>
</dbReference>
<evidence type="ECO:0008006" key="3">
    <source>
        <dbReference type="Google" id="ProtNLM"/>
    </source>
</evidence>